<proteinExistence type="predicted"/>
<dbReference type="AlphaFoldDB" id="A0A9D4R8V7"/>
<comment type="caution">
    <text evidence="2">The sequence shown here is derived from an EMBL/GenBank/DDBJ whole genome shotgun (WGS) entry which is preliminary data.</text>
</comment>
<gene>
    <name evidence="2" type="ORF">DPMN_100681</name>
</gene>
<keyword evidence="3" id="KW-1185">Reference proteome</keyword>
<feature type="region of interest" description="Disordered" evidence="1">
    <location>
        <begin position="36"/>
        <end position="67"/>
    </location>
</feature>
<accession>A0A9D4R8V7</accession>
<evidence type="ECO:0000256" key="1">
    <source>
        <dbReference type="SAM" id="MobiDB-lite"/>
    </source>
</evidence>
<organism evidence="2 3">
    <name type="scientific">Dreissena polymorpha</name>
    <name type="common">Zebra mussel</name>
    <name type="synonym">Mytilus polymorpha</name>
    <dbReference type="NCBI Taxonomy" id="45954"/>
    <lineage>
        <taxon>Eukaryota</taxon>
        <taxon>Metazoa</taxon>
        <taxon>Spiralia</taxon>
        <taxon>Lophotrochozoa</taxon>
        <taxon>Mollusca</taxon>
        <taxon>Bivalvia</taxon>
        <taxon>Autobranchia</taxon>
        <taxon>Heteroconchia</taxon>
        <taxon>Euheterodonta</taxon>
        <taxon>Imparidentia</taxon>
        <taxon>Neoheterodontei</taxon>
        <taxon>Myida</taxon>
        <taxon>Dreissenoidea</taxon>
        <taxon>Dreissenidae</taxon>
        <taxon>Dreissena</taxon>
    </lineage>
</organism>
<sequence>MSCSHGTIFAYATVPRVDDDVRPMPFLELNVPIDMPVTSDETDDLDPFADPVNDNGVVDPFADDTVQ</sequence>
<evidence type="ECO:0000313" key="3">
    <source>
        <dbReference type="Proteomes" id="UP000828390"/>
    </source>
</evidence>
<reference evidence="2" key="1">
    <citation type="journal article" date="2019" name="bioRxiv">
        <title>The Genome of the Zebra Mussel, Dreissena polymorpha: A Resource for Invasive Species Research.</title>
        <authorList>
            <person name="McCartney M.A."/>
            <person name="Auch B."/>
            <person name="Kono T."/>
            <person name="Mallez S."/>
            <person name="Zhang Y."/>
            <person name="Obille A."/>
            <person name="Becker A."/>
            <person name="Abrahante J.E."/>
            <person name="Garbe J."/>
            <person name="Badalamenti J.P."/>
            <person name="Herman A."/>
            <person name="Mangelson H."/>
            <person name="Liachko I."/>
            <person name="Sullivan S."/>
            <person name="Sone E.D."/>
            <person name="Koren S."/>
            <person name="Silverstein K.A.T."/>
            <person name="Beckman K.B."/>
            <person name="Gohl D.M."/>
        </authorList>
    </citation>
    <scope>NUCLEOTIDE SEQUENCE</scope>
    <source>
        <strain evidence="2">Duluth1</strain>
        <tissue evidence="2">Whole animal</tissue>
    </source>
</reference>
<name>A0A9D4R8V7_DREPO</name>
<dbReference type="Proteomes" id="UP000828390">
    <property type="component" value="Unassembled WGS sequence"/>
</dbReference>
<protein>
    <submittedName>
        <fullName evidence="2">Uncharacterized protein</fullName>
    </submittedName>
</protein>
<dbReference type="EMBL" id="JAIWYP010000003">
    <property type="protein sequence ID" value="KAH3858062.1"/>
    <property type="molecule type" value="Genomic_DNA"/>
</dbReference>
<evidence type="ECO:0000313" key="2">
    <source>
        <dbReference type="EMBL" id="KAH3858062.1"/>
    </source>
</evidence>
<reference evidence="2" key="2">
    <citation type="submission" date="2020-11" db="EMBL/GenBank/DDBJ databases">
        <authorList>
            <person name="McCartney M.A."/>
            <person name="Auch B."/>
            <person name="Kono T."/>
            <person name="Mallez S."/>
            <person name="Becker A."/>
            <person name="Gohl D.M."/>
            <person name="Silverstein K.A.T."/>
            <person name="Koren S."/>
            <person name="Bechman K.B."/>
            <person name="Herman A."/>
            <person name="Abrahante J.E."/>
            <person name="Garbe J."/>
        </authorList>
    </citation>
    <scope>NUCLEOTIDE SEQUENCE</scope>
    <source>
        <strain evidence="2">Duluth1</strain>
        <tissue evidence="2">Whole animal</tissue>
    </source>
</reference>